<evidence type="ECO:0000313" key="3">
    <source>
        <dbReference type="Proteomes" id="UP000027442"/>
    </source>
</evidence>
<comment type="caution">
    <text evidence="2">The sequence shown here is derived from an EMBL/GenBank/DDBJ whole genome shotgun (WGS) entry which is preliminary data.</text>
</comment>
<dbReference type="RefSeq" id="WP_018968039.1">
    <property type="nucleotide sequence ID" value="NZ_KB899220.1"/>
</dbReference>
<dbReference type="PATRIC" id="fig|1122985.7.peg.1149"/>
<feature type="domain" description="DUF6984" evidence="1">
    <location>
        <begin position="10"/>
        <end position="112"/>
    </location>
</feature>
<gene>
    <name evidence="2" type="ORF">HMPREF1991_01105</name>
</gene>
<reference evidence="2 3" key="1">
    <citation type="submission" date="2013-08" db="EMBL/GenBank/DDBJ databases">
        <authorList>
            <person name="Weinstock G."/>
            <person name="Sodergren E."/>
            <person name="Wylie T."/>
            <person name="Fulton L."/>
            <person name="Fulton R."/>
            <person name="Fronick C."/>
            <person name="O'Laughlin M."/>
            <person name="Godfrey J."/>
            <person name="Miner T."/>
            <person name="Herter B."/>
            <person name="Appelbaum E."/>
            <person name="Cordes M."/>
            <person name="Lek S."/>
            <person name="Wollam A."/>
            <person name="Pepin K.H."/>
            <person name="Palsikar V.B."/>
            <person name="Mitreva M."/>
            <person name="Wilson R.K."/>
        </authorList>
    </citation>
    <scope>NUCLEOTIDE SEQUENCE [LARGE SCALE GENOMIC DNA]</scope>
    <source>
        <strain evidence="2 3">ATCC 15930</strain>
    </source>
</reference>
<sequence length="130" mass="15199">MAIEYKNTIRRPTLEELLLIEYLAQKGQYRLEADWQQSIWVEPITEERMGPIAIAMNNGVPQKNIRSYWIADCHFYDEDGMGVAAYLLVDGTRSLCELDLWKYDDTEILSLPSSTDKFEDIPMGKSFKRW</sequence>
<accession>A0A069QSH3</accession>
<protein>
    <recommendedName>
        <fullName evidence="1">DUF6984 domain-containing protein</fullName>
    </recommendedName>
</protein>
<evidence type="ECO:0000313" key="2">
    <source>
        <dbReference type="EMBL" id="KDR52801.1"/>
    </source>
</evidence>
<dbReference type="EMBL" id="JNGW01000044">
    <property type="protein sequence ID" value="KDR52801.1"/>
    <property type="molecule type" value="Genomic_DNA"/>
</dbReference>
<dbReference type="HOGENOM" id="CLU_162649_0_0_10"/>
<name>A0A069QSH3_HOYLO</name>
<dbReference type="Proteomes" id="UP000027442">
    <property type="component" value="Unassembled WGS sequence"/>
</dbReference>
<dbReference type="InterPro" id="IPR054253">
    <property type="entry name" value="DUF6984"/>
</dbReference>
<dbReference type="AlphaFoldDB" id="A0A069QSH3"/>
<organism evidence="2 3">
    <name type="scientific">Hoylesella loescheii DSM 19665 = JCM 12249 = ATCC 15930</name>
    <dbReference type="NCBI Taxonomy" id="1122985"/>
    <lineage>
        <taxon>Bacteria</taxon>
        <taxon>Pseudomonadati</taxon>
        <taxon>Bacteroidota</taxon>
        <taxon>Bacteroidia</taxon>
        <taxon>Bacteroidales</taxon>
        <taxon>Prevotellaceae</taxon>
        <taxon>Hoylesella</taxon>
    </lineage>
</organism>
<keyword evidence="3" id="KW-1185">Reference proteome</keyword>
<dbReference type="Pfam" id="PF22480">
    <property type="entry name" value="DUF6984"/>
    <property type="match status" value="1"/>
</dbReference>
<evidence type="ECO:0000259" key="1">
    <source>
        <dbReference type="Pfam" id="PF22480"/>
    </source>
</evidence>
<proteinExistence type="predicted"/>